<name>A0A165EAR5_9APHY</name>
<reference evidence="2 3" key="1">
    <citation type="journal article" date="2016" name="Mol. Biol. Evol.">
        <title>Comparative Genomics of Early-Diverging Mushroom-Forming Fungi Provides Insights into the Origins of Lignocellulose Decay Capabilities.</title>
        <authorList>
            <person name="Nagy L.G."/>
            <person name="Riley R."/>
            <person name="Tritt A."/>
            <person name="Adam C."/>
            <person name="Daum C."/>
            <person name="Floudas D."/>
            <person name="Sun H."/>
            <person name="Yadav J.S."/>
            <person name="Pangilinan J."/>
            <person name="Larsson K.H."/>
            <person name="Matsuura K."/>
            <person name="Barry K."/>
            <person name="Labutti K."/>
            <person name="Kuo R."/>
            <person name="Ohm R.A."/>
            <person name="Bhattacharya S.S."/>
            <person name="Shirouzu T."/>
            <person name="Yoshinaga Y."/>
            <person name="Martin F.M."/>
            <person name="Grigoriev I.V."/>
            <person name="Hibbett D.S."/>
        </authorList>
    </citation>
    <scope>NUCLEOTIDE SEQUENCE [LARGE SCALE GENOMIC DNA]</scope>
    <source>
        <strain evidence="2 3">93-53</strain>
    </source>
</reference>
<feature type="compositionally biased region" description="Polar residues" evidence="1">
    <location>
        <begin position="149"/>
        <end position="169"/>
    </location>
</feature>
<feature type="region of interest" description="Disordered" evidence="1">
    <location>
        <begin position="213"/>
        <end position="358"/>
    </location>
</feature>
<feature type="region of interest" description="Disordered" evidence="1">
    <location>
        <begin position="149"/>
        <end position="176"/>
    </location>
</feature>
<evidence type="ECO:0000313" key="2">
    <source>
        <dbReference type="EMBL" id="KZT06611.1"/>
    </source>
</evidence>
<feature type="compositionally biased region" description="Polar residues" evidence="1">
    <location>
        <begin position="260"/>
        <end position="279"/>
    </location>
</feature>
<sequence length="358" mass="38898">MIMAEGDMSIDVAPLCSQFYEYHPSARHADADMDDVRWQSSQSDDIRKLLDTTRPSTKGIQRTGTLSEQYHNPFLPAPPPVSSSSSRSALARRHNTRKSLSTRTASPSTTSSSSSMESMNSNAYLKKRAMEKQAEKSWEDGVVAEPSRVASTHLHSAEDGQSPQQTSLAAPSVDFSRRHDAHEYDVTLRYQRADAFQGDQGDISVQMQDVEVPGFINGSPTQKDEPLSTRSSTSFTTAVTHLSNASKLPTERRRSYGSHPLSSSRSVTQQPTRSSSAISSAPDGRPSVQTPITPPAESAPAPAPYTRLKSVQSTPVATAIPDRPPSSLRPSQSVGTHMRALGMRPISYTAYSSSQYAP</sequence>
<keyword evidence="3" id="KW-1185">Reference proteome</keyword>
<feature type="non-terminal residue" evidence="2">
    <location>
        <position position="358"/>
    </location>
</feature>
<feature type="compositionally biased region" description="Low complexity" evidence="1">
    <location>
        <begin position="99"/>
        <end position="120"/>
    </location>
</feature>
<protein>
    <submittedName>
        <fullName evidence="2">Uncharacterized protein</fullName>
    </submittedName>
</protein>
<feature type="compositionally biased region" description="Polar residues" evidence="1">
    <location>
        <begin position="228"/>
        <end position="247"/>
    </location>
</feature>
<dbReference type="EMBL" id="KV427623">
    <property type="protein sequence ID" value="KZT06611.1"/>
    <property type="molecule type" value="Genomic_DNA"/>
</dbReference>
<dbReference type="InParanoid" id="A0A165EAR5"/>
<dbReference type="Proteomes" id="UP000076871">
    <property type="component" value="Unassembled WGS sequence"/>
</dbReference>
<dbReference type="GeneID" id="63828607"/>
<feature type="compositionally biased region" description="Polar residues" evidence="1">
    <location>
        <begin position="53"/>
        <end position="70"/>
    </location>
</feature>
<accession>A0A165EAR5</accession>
<evidence type="ECO:0000313" key="3">
    <source>
        <dbReference type="Proteomes" id="UP000076871"/>
    </source>
</evidence>
<gene>
    <name evidence="2" type="ORF">LAESUDRAFT_749849</name>
</gene>
<organism evidence="2 3">
    <name type="scientific">Laetiporus sulphureus 93-53</name>
    <dbReference type="NCBI Taxonomy" id="1314785"/>
    <lineage>
        <taxon>Eukaryota</taxon>
        <taxon>Fungi</taxon>
        <taxon>Dikarya</taxon>
        <taxon>Basidiomycota</taxon>
        <taxon>Agaricomycotina</taxon>
        <taxon>Agaricomycetes</taxon>
        <taxon>Polyporales</taxon>
        <taxon>Laetiporus</taxon>
    </lineage>
</organism>
<feature type="compositionally biased region" description="Polar residues" evidence="1">
    <location>
        <begin position="349"/>
        <end position="358"/>
    </location>
</feature>
<dbReference type="RefSeq" id="XP_040764351.1">
    <property type="nucleotide sequence ID" value="XM_040911579.1"/>
</dbReference>
<proteinExistence type="predicted"/>
<evidence type="ECO:0000256" key="1">
    <source>
        <dbReference type="SAM" id="MobiDB-lite"/>
    </source>
</evidence>
<feature type="region of interest" description="Disordered" evidence="1">
    <location>
        <begin position="51"/>
        <end position="120"/>
    </location>
</feature>
<dbReference type="AlphaFoldDB" id="A0A165EAR5"/>